<gene>
    <name evidence="4" type="ORF">AXG93_2190s1240</name>
    <name evidence="3" type="ORF">Mp_4g18430</name>
</gene>
<dbReference type="Proteomes" id="UP001162541">
    <property type="component" value="Chromosome 4"/>
</dbReference>
<reference evidence="6" key="3">
    <citation type="journal article" date="2020" name="Curr. Biol.">
        <title>Chromatin organization in early land plants reveals an ancestral association between H3K27me3, transposons, and constitutive heterochromatin.</title>
        <authorList>
            <person name="Montgomery S.A."/>
            <person name="Tanizawa Y."/>
            <person name="Galik B."/>
            <person name="Wang N."/>
            <person name="Ito T."/>
            <person name="Mochizuki T."/>
            <person name="Akimcheva S."/>
            <person name="Bowman J.L."/>
            <person name="Cognat V."/>
            <person name="Marechal-Drouard L."/>
            <person name="Ekker H."/>
            <person name="Hong S.F."/>
            <person name="Kohchi T."/>
            <person name="Lin S.S."/>
            <person name="Liu L.D."/>
            <person name="Nakamura Y."/>
            <person name="Valeeva L.R."/>
            <person name="Shakirov E.V."/>
            <person name="Shippen D.E."/>
            <person name="Wei W.L."/>
            <person name="Yagura M."/>
            <person name="Yamaoka S."/>
            <person name="Yamato K.T."/>
            <person name="Liu C."/>
            <person name="Berger F."/>
        </authorList>
    </citation>
    <scope>NUCLEOTIDE SEQUENCE [LARGE SCALE GENOMIC DNA]</scope>
    <source>
        <strain evidence="6">Tak-1</strain>
    </source>
</reference>
<accession>A0A176WHD8</accession>
<evidence type="ECO:0000313" key="3">
    <source>
        <dbReference type="EMBL" id="BBN09278.1"/>
    </source>
</evidence>
<dbReference type="SUPFAM" id="SSF53474">
    <property type="entry name" value="alpha/beta-Hydrolases"/>
    <property type="match status" value="1"/>
</dbReference>
<dbReference type="EMBL" id="LVLJ01000868">
    <property type="protein sequence ID" value="OAE32304.1"/>
    <property type="molecule type" value="Genomic_DNA"/>
</dbReference>
<dbReference type="CDD" id="cd00519">
    <property type="entry name" value="Lipase_3"/>
    <property type="match status" value="1"/>
</dbReference>
<sequence length="563" mass="61839">MLSAAGEALRGVLKKDECDGDSSDDDKGEKPTMSAEHWAHVSHPGYEKPQFHRHSGSDAADKVPAAVQTSLAAVAASIIYSATGMSRWGLAELTLGLYKVYCRHTHEKVIDTISGYQVTSIREMQDISHYLKWAKAAYREKTELLTADLEVDEKDIIKHETTSAFGQPAYFVALNHAKKAVVLSIRGTFSAIDVLTDLKPHSENFGDGYAHSGMLHSAQWLKENTLEMLQEHMKEKGYRLVVTGHSLGAGAASLLAMLLRKTDEKGLTALGIRPELITCWGFGCPPCVDQTTAQQTKYIKNIVHQDDIVARISPAGLEDLRSEILETEWSHALEDGSTRRKIVELAQSSAAALEKLEPALNLERGQLYSKVKDTGWSALMSVGNGFAQSWTKAVEGAYGPRYGQAATIISKGAEIAAKQINVATKHVTTTVNGAIDQQMKLIDPERKDATVTASSMAAKAAVVTEKEEKALLLKNRLVVPGTLYHVIRRPLKGDEQPPPDEVPDKEKCATDTAYRWLVIRGDDPASRFKRIVISTTMISDHLCLNLQNSLANAMKWHLHVIQK</sequence>
<name>A0A176WHD8_MARPO</name>
<organism evidence="4 5">
    <name type="scientific">Marchantia polymorpha subsp. ruderalis</name>
    <dbReference type="NCBI Taxonomy" id="1480154"/>
    <lineage>
        <taxon>Eukaryota</taxon>
        <taxon>Viridiplantae</taxon>
        <taxon>Streptophyta</taxon>
        <taxon>Embryophyta</taxon>
        <taxon>Marchantiophyta</taxon>
        <taxon>Marchantiopsida</taxon>
        <taxon>Marchantiidae</taxon>
        <taxon>Marchantiales</taxon>
        <taxon>Marchantiaceae</taxon>
        <taxon>Marchantia</taxon>
    </lineage>
</organism>
<keyword evidence="5" id="KW-1185">Reference proteome</keyword>
<dbReference type="Proteomes" id="UP000077202">
    <property type="component" value="Unassembled WGS sequence"/>
</dbReference>
<dbReference type="AlphaFoldDB" id="A0A176WHD8"/>
<reference evidence="3" key="2">
    <citation type="journal article" date="2019" name="Curr. Biol.">
        <title>Chromatin organization in early land plants reveals an ancestral association between H3K27me3, transposons, and constitutive heterochromatin.</title>
        <authorList>
            <person name="Montgomery S.A."/>
            <person name="Tanizawa Y."/>
            <person name="Galik B."/>
            <person name="Wang N."/>
            <person name="Ito T."/>
            <person name="Mochizuki T."/>
            <person name="Akimcheva S."/>
            <person name="Bowman J."/>
            <person name="Cognat V."/>
            <person name="Drouard L."/>
            <person name="Ekker H."/>
            <person name="Houng S."/>
            <person name="Kohchi T."/>
            <person name="Lin S."/>
            <person name="Liu L.D."/>
            <person name="Nakamura Y."/>
            <person name="Valeeva L.R."/>
            <person name="Shakirov E.V."/>
            <person name="Shippen D.E."/>
            <person name="Wei W."/>
            <person name="Yagura M."/>
            <person name="Yamaoka S."/>
            <person name="Yamato K.T."/>
            <person name="Liu C."/>
            <person name="Berger F."/>
        </authorList>
    </citation>
    <scope>NUCLEOTIDE SEQUENCE [LARGE SCALE GENOMIC DNA]</scope>
    <source>
        <strain evidence="3">Tak-1</strain>
    </source>
</reference>
<evidence type="ECO:0000313" key="4">
    <source>
        <dbReference type="EMBL" id="OAE32304.1"/>
    </source>
</evidence>
<protein>
    <recommendedName>
        <fullName evidence="2">Fungal lipase-type domain-containing protein</fullName>
    </recommendedName>
</protein>
<feature type="domain" description="Fungal lipase-type" evidence="2">
    <location>
        <begin position="182"/>
        <end position="314"/>
    </location>
</feature>
<dbReference type="PANTHER" id="PTHR47418">
    <property type="entry name" value="ALPHA/BETA-HYDROLASES SUPERFAMILY PROTEIN"/>
    <property type="match status" value="1"/>
</dbReference>
<evidence type="ECO:0000313" key="6">
    <source>
        <dbReference type="Proteomes" id="UP001162541"/>
    </source>
</evidence>
<dbReference type="Gene3D" id="3.40.50.1820">
    <property type="entry name" value="alpha/beta hydrolase"/>
    <property type="match status" value="1"/>
</dbReference>
<evidence type="ECO:0000313" key="5">
    <source>
        <dbReference type="Proteomes" id="UP000077202"/>
    </source>
</evidence>
<dbReference type="InterPro" id="IPR002921">
    <property type="entry name" value="Fungal_lipase-type"/>
</dbReference>
<proteinExistence type="predicted"/>
<evidence type="ECO:0000259" key="2">
    <source>
        <dbReference type="Pfam" id="PF01764"/>
    </source>
</evidence>
<reference evidence="4 5" key="1">
    <citation type="submission" date="2016-03" db="EMBL/GenBank/DDBJ databases">
        <title>Mechanisms controlling the formation of the plant cell surface in tip-growing cells are functionally conserved among land plants.</title>
        <authorList>
            <person name="Honkanen S."/>
            <person name="Jones V.A."/>
            <person name="Morieri G."/>
            <person name="Champion C."/>
            <person name="Hetherington A.J."/>
            <person name="Kelly S."/>
            <person name="Saint-Marcoux D."/>
            <person name="Proust H."/>
            <person name="Prescott H."/>
            <person name="Dolan L."/>
        </authorList>
    </citation>
    <scope>NUCLEOTIDE SEQUENCE [LARGE SCALE GENOMIC DNA]</scope>
    <source>
        <strain evidence="5">cv. Tak-1 and cv. Tak-2</strain>
        <tissue evidence="4">Whole gametophyte</tissue>
    </source>
</reference>
<dbReference type="InterPro" id="IPR029058">
    <property type="entry name" value="AB_hydrolase_fold"/>
</dbReference>
<dbReference type="GO" id="GO:0006629">
    <property type="term" value="P:lipid metabolic process"/>
    <property type="evidence" value="ECO:0007669"/>
    <property type="project" value="InterPro"/>
</dbReference>
<dbReference type="Pfam" id="PF01764">
    <property type="entry name" value="Lipase_3"/>
    <property type="match status" value="1"/>
</dbReference>
<dbReference type="EMBL" id="AP019869">
    <property type="protein sequence ID" value="BBN09278.1"/>
    <property type="molecule type" value="Genomic_DNA"/>
</dbReference>
<feature type="region of interest" description="Disordered" evidence="1">
    <location>
        <begin position="13"/>
        <end position="35"/>
    </location>
</feature>
<evidence type="ECO:0000256" key="1">
    <source>
        <dbReference type="SAM" id="MobiDB-lite"/>
    </source>
</evidence>